<dbReference type="PROSITE" id="PS00108">
    <property type="entry name" value="PROTEIN_KINASE_ST"/>
    <property type="match status" value="1"/>
</dbReference>
<evidence type="ECO:0000256" key="8">
    <source>
        <dbReference type="ARBA" id="ARBA00022777"/>
    </source>
</evidence>
<keyword evidence="19" id="KW-1185">Reference proteome</keyword>
<dbReference type="PANTHER" id="PTHR24345:SF0">
    <property type="entry name" value="CELL CYCLE SERINE_THREONINE-PROTEIN KINASE CDC5_MSD2"/>
    <property type="match status" value="1"/>
</dbReference>
<keyword evidence="4" id="KW-0808">Transferase</keyword>
<evidence type="ECO:0000256" key="7">
    <source>
        <dbReference type="ARBA" id="ARBA00022741"/>
    </source>
</evidence>
<dbReference type="InterPro" id="IPR000719">
    <property type="entry name" value="Prot_kinase_dom"/>
</dbReference>
<keyword evidence="5" id="KW-0479">Metal-binding</keyword>
<dbReference type="InterPro" id="IPR011993">
    <property type="entry name" value="PH-like_dom_sf"/>
</dbReference>
<keyword evidence="6" id="KW-0677">Repeat</keyword>
<dbReference type="OrthoDB" id="4062651at2759"/>
<dbReference type="Pfam" id="PF00069">
    <property type="entry name" value="Pkinase"/>
    <property type="match status" value="1"/>
</dbReference>
<dbReference type="SMART" id="SM00233">
    <property type="entry name" value="PH"/>
    <property type="match status" value="1"/>
</dbReference>
<dbReference type="PROSITE" id="PS50011">
    <property type="entry name" value="PROTEIN_KINASE_DOM"/>
    <property type="match status" value="1"/>
</dbReference>
<reference evidence="18 19" key="1">
    <citation type="journal article" date="2015" name="Sci. Rep.">
        <title>Genome of the facultative scuticociliatosis pathogen Pseudocohnilembus persalinus provides insight into its virulence through horizontal gene transfer.</title>
        <authorList>
            <person name="Xiong J."/>
            <person name="Wang G."/>
            <person name="Cheng J."/>
            <person name="Tian M."/>
            <person name="Pan X."/>
            <person name="Warren A."/>
            <person name="Jiang C."/>
            <person name="Yuan D."/>
            <person name="Miao W."/>
        </authorList>
    </citation>
    <scope>NUCLEOTIDE SEQUENCE [LARGE SCALE GENOMIC DNA]</scope>
    <source>
        <strain evidence="18">36N120E</strain>
    </source>
</reference>
<evidence type="ECO:0000256" key="6">
    <source>
        <dbReference type="ARBA" id="ARBA00022737"/>
    </source>
</evidence>
<comment type="cofactor">
    <cofactor evidence="1">
        <name>Mg(2+)</name>
        <dbReference type="ChEBI" id="CHEBI:18420"/>
    </cofactor>
</comment>
<gene>
    <name evidence="18" type="ORF">PPERSA_09146</name>
</gene>
<evidence type="ECO:0000259" key="16">
    <source>
        <dbReference type="PROSITE" id="PS50003"/>
    </source>
</evidence>
<dbReference type="InterPro" id="IPR001849">
    <property type="entry name" value="PH_domain"/>
</dbReference>
<dbReference type="AlphaFoldDB" id="A0A0V0QXW3"/>
<accession>A0A0V0QXW3</accession>
<evidence type="ECO:0000313" key="19">
    <source>
        <dbReference type="Proteomes" id="UP000054937"/>
    </source>
</evidence>
<name>A0A0V0QXW3_PSEPJ</name>
<keyword evidence="3" id="KW-0723">Serine/threonine-protein kinase</keyword>
<feature type="domain" description="PH" evidence="16">
    <location>
        <begin position="14"/>
        <end position="117"/>
    </location>
</feature>
<dbReference type="EC" id="2.7.11.1" evidence="2"/>
<dbReference type="SUPFAM" id="SSF56112">
    <property type="entry name" value="Protein kinase-like (PK-like)"/>
    <property type="match status" value="1"/>
</dbReference>
<dbReference type="SUPFAM" id="SSF50729">
    <property type="entry name" value="PH domain-like"/>
    <property type="match status" value="1"/>
</dbReference>
<evidence type="ECO:0000256" key="5">
    <source>
        <dbReference type="ARBA" id="ARBA00022723"/>
    </source>
</evidence>
<dbReference type="Gene3D" id="1.10.510.10">
    <property type="entry name" value="Transferase(Phosphotransferase) domain 1"/>
    <property type="match status" value="1"/>
</dbReference>
<feature type="region of interest" description="Disordered" evidence="15">
    <location>
        <begin position="482"/>
        <end position="516"/>
    </location>
</feature>
<keyword evidence="8 18" id="KW-0418">Kinase</keyword>
<evidence type="ECO:0000256" key="3">
    <source>
        <dbReference type="ARBA" id="ARBA00022527"/>
    </source>
</evidence>
<feature type="binding site" evidence="14">
    <location>
        <position position="154"/>
    </location>
    <ligand>
        <name>ATP</name>
        <dbReference type="ChEBI" id="CHEBI:30616"/>
    </ligand>
</feature>
<dbReference type="FunFam" id="1.10.510.10:FF:000945">
    <property type="entry name" value="Uncharacterized protein"/>
    <property type="match status" value="1"/>
</dbReference>
<organism evidence="18 19">
    <name type="scientific">Pseudocohnilembus persalinus</name>
    <name type="common">Ciliate</name>
    <dbReference type="NCBI Taxonomy" id="266149"/>
    <lineage>
        <taxon>Eukaryota</taxon>
        <taxon>Sar</taxon>
        <taxon>Alveolata</taxon>
        <taxon>Ciliophora</taxon>
        <taxon>Intramacronucleata</taxon>
        <taxon>Oligohymenophorea</taxon>
        <taxon>Scuticociliatia</taxon>
        <taxon>Philasterida</taxon>
        <taxon>Pseudocohnilembidae</taxon>
        <taxon>Pseudocohnilembus</taxon>
    </lineage>
</organism>
<dbReference type="SMART" id="SM00220">
    <property type="entry name" value="S_TKc"/>
    <property type="match status" value="1"/>
</dbReference>
<dbReference type="InterPro" id="IPR011009">
    <property type="entry name" value="Kinase-like_dom_sf"/>
</dbReference>
<dbReference type="OMA" id="CELIAEN"/>
<evidence type="ECO:0000256" key="14">
    <source>
        <dbReference type="PROSITE-ProRule" id="PRU10141"/>
    </source>
</evidence>
<evidence type="ECO:0000313" key="18">
    <source>
        <dbReference type="EMBL" id="KRX06744.1"/>
    </source>
</evidence>
<dbReference type="PANTHER" id="PTHR24345">
    <property type="entry name" value="SERINE/THREONINE-PROTEIN KINASE PLK"/>
    <property type="match status" value="1"/>
</dbReference>
<evidence type="ECO:0000256" key="12">
    <source>
        <dbReference type="ARBA" id="ARBA00047899"/>
    </source>
</evidence>
<evidence type="ECO:0000256" key="2">
    <source>
        <dbReference type="ARBA" id="ARBA00012513"/>
    </source>
</evidence>
<evidence type="ECO:0000259" key="17">
    <source>
        <dbReference type="PROSITE" id="PS50011"/>
    </source>
</evidence>
<keyword evidence="9" id="KW-0106">Calcium</keyword>
<dbReference type="GO" id="GO:0046872">
    <property type="term" value="F:metal ion binding"/>
    <property type="evidence" value="ECO:0007669"/>
    <property type="project" value="UniProtKB-KW"/>
</dbReference>
<dbReference type="GO" id="GO:0004674">
    <property type="term" value="F:protein serine/threonine kinase activity"/>
    <property type="evidence" value="ECO:0007669"/>
    <property type="project" value="UniProtKB-KW"/>
</dbReference>
<evidence type="ECO:0000256" key="11">
    <source>
        <dbReference type="ARBA" id="ARBA00024334"/>
    </source>
</evidence>
<feature type="compositionally biased region" description="Polar residues" evidence="15">
    <location>
        <begin position="482"/>
        <end position="496"/>
    </location>
</feature>
<dbReference type="PROSITE" id="PS00107">
    <property type="entry name" value="PROTEIN_KINASE_ATP"/>
    <property type="match status" value="1"/>
</dbReference>
<dbReference type="InParanoid" id="A0A0V0QXW3"/>
<dbReference type="Proteomes" id="UP000054937">
    <property type="component" value="Unassembled WGS sequence"/>
</dbReference>
<evidence type="ECO:0000256" key="4">
    <source>
        <dbReference type="ARBA" id="ARBA00022679"/>
    </source>
</evidence>
<dbReference type="InterPro" id="IPR017441">
    <property type="entry name" value="Protein_kinase_ATP_BS"/>
</dbReference>
<evidence type="ECO:0000256" key="10">
    <source>
        <dbReference type="ARBA" id="ARBA00022840"/>
    </source>
</evidence>
<protein>
    <recommendedName>
        <fullName evidence="2">non-specific serine/threonine protein kinase</fullName>
        <ecNumber evidence="2">2.7.11.1</ecNumber>
    </recommendedName>
</protein>
<comment type="catalytic activity">
    <reaction evidence="13">
        <text>L-seryl-[protein] + ATP = O-phospho-L-seryl-[protein] + ADP + H(+)</text>
        <dbReference type="Rhea" id="RHEA:17989"/>
        <dbReference type="Rhea" id="RHEA-COMP:9863"/>
        <dbReference type="Rhea" id="RHEA-COMP:11604"/>
        <dbReference type="ChEBI" id="CHEBI:15378"/>
        <dbReference type="ChEBI" id="CHEBI:29999"/>
        <dbReference type="ChEBI" id="CHEBI:30616"/>
        <dbReference type="ChEBI" id="CHEBI:83421"/>
        <dbReference type="ChEBI" id="CHEBI:456216"/>
        <dbReference type="EC" id="2.7.11.1"/>
    </reaction>
</comment>
<keyword evidence="10 14" id="KW-0067">ATP-binding</keyword>
<evidence type="ECO:0000256" key="9">
    <source>
        <dbReference type="ARBA" id="ARBA00022837"/>
    </source>
</evidence>
<comment type="catalytic activity">
    <reaction evidence="12">
        <text>L-threonyl-[protein] + ATP = O-phospho-L-threonyl-[protein] + ADP + H(+)</text>
        <dbReference type="Rhea" id="RHEA:46608"/>
        <dbReference type="Rhea" id="RHEA-COMP:11060"/>
        <dbReference type="Rhea" id="RHEA-COMP:11605"/>
        <dbReference type="ChEBI" id="CHEBI:15378"/>
        <dbReference type="ChEBI" id="CHEBI:30013"/>
        <dbReference type="ChEBI" id="CHEBI:30616"/>
        <dbReference type="ChEBI" id="CHEBI:61977"/>
        <dbReference type="ChEBI" id="CHEBI:456216"/>
        <dbReference type="EC" id="2.7.11.1"/>
    </reaction>
</comment>
<dbReference type="InterPro" id="IPR008271">
    <property type="entry name" value="Ser/Thr_kinase_AS"/>
</dbReference>
<dbReference type="EMBL" id="LDAU01000092">
    <property type="protein sequence ID" value="KRX06744.1"/>
    <property type="molecule type" value="Genomic_DNA"/>
</dbReference>
<proteinExistence type="inferred from homology"/>
<dbReference type="GO" id="GO:0005524">
    <property type="term" value="F:ATP binding"/>
    <property type="evidence" value="ECO:0007669"/>
    <property type="project" value="UniProtKB-UniRule"/>
</dbReference>
<keyword evidence="7 14" id="KW-0547">Nucleotide-binding</keyword>
<evidence type="ECO:0000256" key="15">
    <source>
        <dbReference type="SAM" id="MobiDB-lite"/>
    </source>
</evidence>
<dbReference type="FunFam" id="3.30.200.20:FF:000315">
    <property type="entry name" value="Calcium-dependent protein kinase 3"/>
    <property type="match status" value="1"/>
</dbReference>
<feature type="domain" description="Protein kinase" evidence="17">
    <location>
        <begin position="125"/>
        <end position="387"/>
    </location>
</feature>
<comment type="caution">
    <text evidence="18">The sequence shown here is derived from an EMBL/GenBank/DDBJ whole genome shotgun (WGS) entry which is preliminary data.</text>
</comment>
<dbReference type="GO" id="GO:0005634">
    <property type="term" value="C:nucleus"/>
    <property type="evidence" value="ECO:0007669"/>
    <property type="project" value="TreeGrafter"/>
</dbReference>
<comment type="similarity">
    <text evidence="11">Belongs to the protein kinase superfamily. Ser/Thr protein kinase family. CDPK subfamily.</text>
</comment>
<dbReference type="PROSITE" id="PS50003">
    <property type="entry name" value="PH_DOMAIN"/>
    <property type="match status" value="1"/>
</dbReference>
<sequence length="516" mass="59979">MLGSDAKLYNMQSELFIEDYFVKKSKILGSNVRRFYRLQNKILYYSESSKSKYWKGFLVLDRTYVEFFEPNKQQKNINGTNNQFIIKLRSNKQTCELIAENKDQFLKWKQQFRACCFQLNFGQYYKSVKTLGQGSFGKVFIGEHQTSQVQYAIKAFKKEGLQKNDKSKKAVLNEILILQQLNHKNIIKIYECFEGQYTVYIVMQLVKGGELSNLVNQKKFKDFNEIRDLMQNLLLSLEYIHSKNIIHRDLKPQNIILKSKNSNSEIVLADFGLASYTNEIGTIYEKCGTPGYVAPEIYRFCQGYSTYDCKADIFSAGVIFMLLLTGKNPFKGKDDKETMKNNRSCNIQPYFYNQIENQDALDLIKHMLAQKPSDRYDAKQCLQHDFFKKSLTNISIPKGYFISQNINLQVYDKKLQDQKNDFPKKFVNLVSMDVSSKDSKQTKGVTDHLMYLQPAWNGFTFTLQDQSKLSVISSSKRVQMLQQEGQENENSYNSLVSDKDKVSINDENTDPSQNIL</sequence>
<evidence type="ECO:0000256" key="13">
    <source>
        <dbReference type="ARBA" id="ARBA00048679"/>
    </source>
</evidence>
<dbReference type="Gene3D" id="2.30.29.30">
    <property type="entry name" value="Pleckstrin-homology domain (PH domain)/Phosphotyrosine-binding domain (PTB)"/>
    <property type="match status" value="1"/>
</dbReference>
<evidence type="ECO:0000256" key="1">
    <source>
        <dbReference type="ARBA" id="ARBA00001946"/>
    </source>
</evidence>